<dbReference type="Proteomes" id="UP000006548">
    <property type="component" value="Chromosome 2"/>
</dbReference>
<dbReference type="InParanoid" id="A0A1P8AZP5"/>
<dbReference type="KEGG" id="ath:AT2G10556"/>
<feature type="signal peptide" evidence="1">
    <location>
        <begin position="1"/>
        <end position="18"/>
    </location>
</feature>
<reference evidence="3 4" key="1">
    <citation type="journal article" date="1999" name="Nature">
        <title>Sequence and analysis of chromosome 2 of the plant Arabidopsis thaliana.</title>
        <authorList>
            <person name="Lin X."/>
            <person name="Kaul S."/>
            <person name="Rounsley S."/>
            <person name="Shea T.P."/>
            <person name="Benito M.I."/>
            <person name="Town C.D."/>
            <person name="Fujii C.Y."/>
            <person name="Mason T."/>
            <person name="Bowman C.L."/>
            <person name="Barnstead M."/>
            <person name="Feldblyum T.V."/>
            <person name="Buell C.R."/>
            <person name="Ketchum K.A."/>
            <person name="Lee J."/>
            <person name="Ronning C.M."/>
            <person name="Koo H.L."/>
            <person name="Moffat K.S."/>
            <person name="Cronin L.A."/>
            <person name="Shen M."/>
            <person name="Pai G."/>
            <person name="Van Aken S."/>
            <person name="Umayam L."/>
            <person name="Tallon L.J."/>
            <person name="Gill J.E."/>
            <person name="Adams M.D."/>
            <person name="Carrera A.J."/>
            <person name="Creasy T.H."/>
            <person name="Goodman H.M."/>
            <person name="Somerville C.R."/>
            <person name="Copenhaver G.P."/>
            <person name="Preuss D."/>
            <person name="Nierman W.C."/>
            <person name="White O."/>
            <person name="Eisen J.A."/>
            <person name="Salzberg S.L."/>
            <person name="Fraser C.M."/>
            <person name="Venter J.C."/>
        </authorList>
    </citation>
    <scope>NUCLEOTIDE SEQUENCE [LARGE SCALE GENOMIC DNA]</scope>
    <source>
        <strain evidence="4">cv. Columbia</strain>
    </source>
</reference>
<sequence>MFCLLFYLLFAWDELEDGSLNWLNSGMCFLAVFKTEADRNSNQNEKEECGDHTSIDLEDEKVIMIIARRMDEFARGGPDSSTLPLPPR</sequence>
<proteinExistence type="predicted"/>
<gene>
    <name evidence="2 3" type="ordered locus">At2g10556</name>
</gene>
<evidence type="ECO:0000313" key="3">
    <source>
        <dbReference type="EMBL" id="ANM62127.1"/>
    </source>
</evidence>
<dbReference type="GeneID" id="28718240"/>
<protein>
    <submittedName>
        <fullName evidence="3">Uncharacterized protein</fullName>
    </submittedName>
</protein>
<evidence type="ECO:0000313" key="4">
    <source>
        <dbReference type="Proteomes" id="UP000006548"/>
    </source>
</evidence>
<dbReference type="RefSeq" id="NP_001324306.1">
    <property type="nucleotide sequence ID" value="NM_001335358.1"/>
</dbReference>
<evidence type="ECO:0000313" key="2">
    <source>
        <dbReference type="Araport" id="AT2G10556"/>
    </source>
</evidence>
<keyword evidence="1" id="KW-0732">Signal</keyword>
<organism evidence="3 4">
    <name type="scientific">Arabidopsis thaliana</name>
    <name type="common">Mouse-ear cress</name>
    <dbReference type="NCBI Taxonomy" id="3702"/>
    <lineage>
        <taxon>Eukaryota</taxon>
        <taxon>Viridiplantae</taxon>
        <taxon>Streptophyta</taxon>
        <taxon>Embryophyta</taxon>
        <taxon>Tracheophyta</taxon>
        <taxon>Spermatophyta</taxon>
        <taxon>Magnoliopsida</taxon>
        <taxon>eudicotyledons</taxon>
        <taxon>Gunneridae</taxon>
        <taxon>Pentapetalae</taxon>
        <taxon>rosids</taxon>
        <taxon>malvids</taxon>
        <taxon>Brassicales</taxon>
        <taxon>Brassicaceae</taxon>
        <taxon>Camelineae</taxon>
        <taxon>Arabidopsis</taxon>
    </lineage>
</organism>
<feature type="chain" id="PRO_5010184308" evidence="1">
    <location>
        <begin position="19"/>
        <end position="88"/>
    </location>
</feature>
<dbReference type="Araport" id="AT2G10556"/>
<keyword evidence="4" id="KW-1185">Reference proteome</keyword>
<name>A0A1P8AZP5_ARATH</name>
<dbReference type="AlphaFoldDB" id="A0A1P8AZP5"/>
<evidence type="ECO:0000256" key="1">
    <source>
        <dbReference type="SAM" id="SignalP"/>
    </source>
</evidence>
<dbReference type="TAIR" id="AT2G10556"/>
<accession>A0A1P8AZP5</accession>
<reference evidence="4" key="2">
    <citation type="journal article" date="2017" name="Plant J.">
        <title>Araport11: a complete reannotation of the Arabidopsis thaliana reference genome.</title>
        <authorList>
            <person name="Cheng C.Y."/>
            <person name="Krishnakumar V."/>
            <person name="Chan A.P."/>
            <person name="Thibaud-Nissen F."/>
            <person name="Schobel S."/>
            <person name="Town C.D."/>
        </authorList>
    </citation>
    <scope>GENOME REANNOTATION</scope>
    <source>
        <strain evidence="4">cv. Columbia</strain>
    </source>
</reference>
<dbReference type="EMBL" id="CP002685">
    <property type="protein sequence ID" value="ANM62127.1"/>
    <property type="molecule type" value="Genomic_DNA"/>
</dbReference>